<protein>
    <submittedName>
        <fullName evidence="1">Uncharacterized protein</fullName>
    </submittedName>
</protein>
<reference evidence="1 2" key="1">
    <citation type="submission" date="2023-10" db="EMBL/GenBank/DDBJ databases">
        <title>Niallia locisalis sp.nov. isolated from a salt pond sample.</title>
        <authorList>
            <person name="Li X.-J."/>
            <person name="Dong L."/>
        </authorList>
    </citation>
    <scope>NUCLEOTIDE SEQUENCE [LARGE SCALE GENOMIC DNA]</scope>
    <source>
        <strain evidence="1 2">DSM 29761</strain>
    </source>
</reference>
<dbReference type="Proteomes" id="UP001357223">
    <property type="component" value="Chromosome"/>
</dbReference>
<dbReference type="RefSeq" id="WP_338451145.1">
    <property type="nucleotide sequence ID" value="NZ_CP137640.1"/>
</dbReference>
<evidence type="ECO:0000313" key="1">
    <source>
        <dbReference type="EMBL" id="WVX82241.1"/>
    </source>
</evidence>
<proteinExistence type="predicted"/>
<organism evidence="1 2">
    <name type="scientific">Niallia oryzisoli</name>
    <dbReference type="NCBI Taxonomy" id="1737571"/>
    <lineage>
        <taxon>Bacteria</taxon>
        <taxon>Bacillati</taxon>
        <taxon>Bacillota</taxon>
        <taxon>Bacilli</taxon>
        <taxon>Bacillales</taxon>
        <taxon>Bacillaceae</taxon>
        <taxon>Niallia</taxon>
    </lineage>
</organism>
<dbReference type="EMBL" id="CP137640">
    <property type="protein sequence ID" value="WVX82241.1"/>
    <property type="molecule type" value="Genomic_DNA"/>
</dbReference>
<accession>A0ABZ2CEP7</accession>
<sequence>MKRLIWTPGLFLTSILPSCYRDPVQKEIHFYLQDKLAFISHLEEKAIAAFEHVTRDNYTTDQELYNTLIYDIIPIYYEFLTKLELIELTSPELKKIHEDCLNGVNLQYKAFIHMAAALEDLDTGKMKEANDMLIHACQLIVCPYVYS</sequence>
<name>A0ABZ2CEP7_9BACI</name>
<gene>
    <name evidence="1" type="ORF">R4Z09_04365</name>
</gene>
<evidence type="ECO:0000313" key="2">
    <source>
        <dbReference type="Proteomes" id="UP001357223"/>
    </source>
</evidence>
<keyword evidence="2" id="KW-1185">Reference proteome</keyword>